<dbReference type="AlphaFoldDB" id="A0A1W4XBW5"/>
<evidence type="ECO:0000313" key="2">
    <source>
        <dbReference type="Proteomes" id="UP000192223"/>
    </source>
</evidence>
<dbReference type="InParanoid" id="A0A1W4XBW5"/>
<protein>
    <submittedName>
        <fullName evidence="3">Uncharacterized protein LOC108740119</fullName>
    </submittedName>
</protein>
<proteinExistence type="predicted"/>
<dbReference type="Proteomes" id="UP000192223">
    <property type="component" value="Unplaced"/>
</dbReference>
<accession>A0A1W4XBW5</accession>
<reference evidence="3" key="1">
    <citation type="submission" date="2025-08" db="UniProtKB">
        <authorList>
            <consortium name="RefSeq"/>
        </authorList>
    </citation>
    <scope>IDENTIFICATION</scope>
    <source>
        <tissue evidence="3">Entire body</tissue>
    </source>
</reference>
<sequence>MKAFVAMLACLAITASAVPLGTEYQSRTDEIKEFLARYDPARISDVSLVLLDAVTVTLASASVSGFSKFTFPEWSNDGENIEGTFELATLAANVDSLNVELDSGLTAAVPALDASVDGLTVEFKLSYTTSPLRLTSLSALLQVKDVSVEGSVKINDLSLDLSVGSEVVERINSRAVEAQERVSRVLMNVVNRILAIVDP</sequence>
<dbReference type="RefSeq" id="XP_018329830.1">
    <property type="nucleotide sequence ID" value="XM_018474328.1"/>
</dbReference>
<keyword evidence="1" id="KW-0732">Signal</keyword>
<evidence type="ECO:0000256" key="1">
    <source>
        <dbReference type="SAM" id="SignalP"/>
    </source>
</evidence>
<dbReference type="KEGG" id="apln:108740119"/>
<gene>
    <name evidence="3" type="primary">LOC108740119</name>
</gene>
<name>A0A1W4XBW5_AGRPL</name>
<feature type="signal peptide" evidence="1">
    <location>
        <begin position="1"/>
        <end position="17"/>
    </location>
</feature>
<feature type="chain" id="PRO_5010722762" evidence="1">
    <location>
        <begin position="18"/>
        <end position="199"/>
    </location>
</feature>
<keyword evidence="2" id="KW-1185">Reference proteome</keyword>
<evidence type="ECO:0000313" key="3">
    <source>
        <dbReference type="RefSeq" id="XP_018329830.1"/>
    </source>
</evidence>
<dbReference type="GeneID" id="108740119"/>
<organism evidence="2 3">
    <name type="scientific">Agrilus planipennis</name>
    <name type="common">Emerald ash borer</name>
    <name type="synonym">Agrilus marcopoli</name>
    <dbReference type="NCBI Taxonomy" id="224129"/>
    <lineage>
        <taxon>Eukaryota</taxon>
        <taxon>Metazoa</taxon>
        <taxon>Ecdysozoa</taxon>
        <taxon>Arthropoda</taxon>
        <taxon>Hexapoda</taxon>
        <taxon>Insecta</taxon>
        <taxon>Pterygota</taxon>
        <taxon>Neoptera</taxon>
        <taxon>Endopterygota</taxon>
        <taxon>Coleoptera</taxon>
        <taxon>Polyphaga</taxon>
        <taxon>Elateriformia</taxon>
        <taxon>Buprestoidea</taxon>
        <taxon>Buprestidae</taxon>
        <taxon>Agrilinae</taxon>
        <taxon>Agrilus</taxon>
    </lineage>
</organism>